<dbReference type="AlphaFoldDB" id="A0A9N7UXA6"/>
<organism evidence="1 2">
    <name type="scientific">Pleuronectes platessa</name>
    <name type="common">European plaice</name>
    <dbReference type="NCBI Taxonomy" id="8262"/>
    <lineage>
        <taxon>Eukaryota</taxon>
        <taxon>Metazoa</taxon>
        <taxon>Chordata</taxon>
        <taxon>Craniata</taxon>
        <taxon>Vertebrata</taxon>
        <taxon>Euteleostomi</taxon>
        <taxon>Actinopterygii</taxon>
        <taxon>Neopterygii</taxon>
        <taxon>Teleostei</taxon>
        <taxon>Neoteleostei</taxon>
        <taxon>Acanthomorphata</taxon>
        <taxon>Carangaria</taxon>
        <taxon>Pleuronectiformes</taxon>
        <taxon>Pleuronectoidei</taxon>
        <taxon>Pleuronectidae</taxon>
        <taxon>Pleuronectes</taxon>
    </lineage>
</organism>
<keyword evidence="2" id="KW-1185">Reference proteome</keyword>
<proteinExistence type="predicted"/>
<evidence type="ECO:0000313" key="1">
    <source>
        <dbReference type="EMBL" id="CAB1438729.1"/>
    </source>
</evidence>
<gene>
    <name evidence="1" type="ORF">PLEPLA_LOCUS26621</name>
</gene>
<name>A0A9N7UXA6_PLEPL</name>
<dbReference type="EMBL" id="CADEAL010002201">
    <property type="protein sequence ID" value="CAB1438729.1"/>
    <property type="molecule type" value="Genomic_DNA"/>
</dbReference>
<accession>A0A9N7UXA6</accession>
<sequence>MRALSFTAVRGLEADAGAAVPVSLCSAARLLQPSASLVSLRQDVEPDWFSSAGGAFTACRTNQRCVWNEDVTLCLVSQFLPAGVHALT</sequence>
<protein>
    <submittedName>
        <fullName evidence="1">Uncharacterized protein</fullName>
    </submittedName>
</protein>
<dbReference type="Proteomes" id="UP001153269">
    <property type="component" value="Unassembled WGS sequence"/>
</dbReference>
<evidence type="ECO:0000313" key="2">
    <source>
        <dbReference type="Proteomes" id="UP001153269"/>
    </source>
</evidence>
<reference evidence="1" key="1">
    <citation type="submission" date="2020-03" db="EMBL/GenBank/DDBJ databases">
        <authorList>
            <person name="Weist P."/>
        </authorList>
    </citation>
    <scope>NUCLEOTIDE SEQUENCE</scope>
</reference>
<comment type="caution">
    <text evidence="1">The sequence shown here is derived from an EMBL/GenBank/DDBJ whole genome shotgun (WGS) entry which is preliminary data.</text>
</comment>